<sequence>MPEQQLFADSQLLMMQETYEDVPTGDIPRHIRIILKRTLVNRAKPGANLIIYGILLSANAGGGSRAEYVSVRTPFIKAVGMQLEAGALHPSAGIAPDEMTLFERV</sequence>
<evidence type="ECO:0000313" key="3">
    <source>
        <dbReference type="Proteomes" id="UP000324800"/>
    </source>
</evidence>
<protein>
    <recommendedName>
        <fullName evidence="1">MCM OB domain-containing protein</fullName>
    </recommendedName>
</protein>
<dbReference type="InterPro" id="IPR033762">
    <property type="entry name" value="MCM_OB"/>
</dbReference>
<dbReference type="GO" id="GO:0017116">
    <property type="term" value="F:single-stranded DNA helicase activity"/>
    <property type="evidence" value="ECO:0007669"/>
    <property type="project" value="TreeGrafter"/>
</dbReference>
<dbReference type="InterPro" id="IPR031327">
    <property type="entry name" value="MCM"/>
</dbReference>
<dbReference type="GO" id="GO:0005524">
    <property type="term" value="F:ATP binding"/>
    <property type="evidence" value="ECO:0007669"/>
    <property type="project" value="InterPro"/>
</dbReference>
<dbReference type="InterPro" id="IPR012340">
    <property type="entry name" value="NA-bd_OB-fold"/>
</dbReference>
<dbReference type="AlphaFoldDB" id="A0A5J4UMC9"/>
<gene>
    <name evidence="2" type="ORF">EZS28_032904</name>
</gene>
<dbReference type="PANTHER" id="PTHR11630">
    <property type="entry name" value="DNA REPLICATION LICENSING FACTOR MCM FAMILY MEMBER"/>
    <property type="match status" value="1"/>
</dbReference>
<dbReference type="OrthoDB" id="10036721at2759"/>
<dbReference type="SUPFAM" id="SSF50249">
    <property type="entry name" value="Nucleic acid-binding proteins"/>
    <property type="match status" value="1"/>
</dbReference>
<dbReference type="GO" id="GO:0042555">
    <property type="term" value="C:MCM complex"/>
    <property type="evidence" value="ECO:0007669"/>
    <property type="project" value="TreeGrafter"/>
</dbReference>
<dbReference type="GO" id="GO:0003697">
    <property type="term" value="F:single-stranded DNA binding"/>
    <property type="evidence" value="ECO:0007669"/>
    <property type="project" value="TreeGrafter"/>
</dbReference>
<name>A0A5J4UMC9_9EUKA</name>
<dbReference type="EMBL" id="SNRW01014346">
    <property type="protein sequence ID" value="KAA6371568.1"/>
    <property type="molecule type" value="Genomic_DNA"/>
</dbReference>
<dbReference type="Pfam" id="PF17207">
    <property type="entry name" value="MCM_OB"/>
    <property type="match status" value="1"/>
</dbReference>
<feature type="domain" description="MCM OB" evidence="1">
    <location>
        <begin position="3"/>
        <end position="56"/>
    </location>
</feature>
<dbReference type="PANTHER" id="PTHR11630:SF42">
    <property type="entry name" value="DNA REPLICATION LICENSING FACTOR MCM5"/>
    <property type="match status" value="1"/>
</dbReference>
<evidence type="ECO:0000259" key="1">
    <source>
        <dbReference type="Pfam" id="PF17207"/>
    </source>
</evidence>
<dbReference type="GO" id="GO:0006270">
    <property type="term" value="P:DNA replication initiation"/>
    <property type="evidence" value="ECO:0007669"/>
    <property type="project" value="TreeGrafter"/>
</dbReference>
<reference evidence="2 3" key="1">
    <citation type="submission" date="2019-03" db="EMBL/GenBank/DDBJ databases">
        <title>Single cell metagenomics reveals metabolic interactions within the superorganism composed of flagellate Streblomastix strix and complex community of Bacteroidetes bacteria on its surface.</title>
        <authorList>
            <person name="Treitli S.C."/>
            <person name="Kolisko M."/>
            <person name="Husnik F."/>
            <person name="Keeling P."/>
            <person name="Hampl V."/>
        </authorList>
    </citation>
    <scope>NUCLEOTIDE SEQUENCE [LARGE SCALE GENOMIC DNA]</scope>
    <source>
        <strain evidence="2">ST1C</strain>
    </source>
</reference>
<dbReference type="Proteomes" id="UP000324800">
    <property type="component" value="Unassembled WGS sequence"/>
</dbReference>
<dbReference type="GO" id="GO:0043138">
    <property type="term" value="F:3'-5' DNA helicase activity"/>
    <property type="evidence" value="ECO:0007669"/>
    <property type="project" value="TreeGrafter"/>
</dbReference>
<evidence type="ECO:0000313" key="2">
    <source>
        <dbReference type="EMBL" id="KAA6371568.1"/>
    </source>
</evidence>
<organism evidence="2 3">
    <name type="scientific">Streblomastix strix</name>
    <dbReference type="NCBI Taxonomy" id="222440"/>
    <lineage>
        <taxon>Eukaryota</taxon>
        <taxon>Metamonada</taxon>
        <taxon>Preaxostyla</taxon>
        <taxon>Oxymonadida</taxon>
        <taxon>Streblomastigidae</taxon>
        <taxon>Streblomastix</taxon>
    </lineage>
</organism>
<accession>A0A5J4UMC9</accession>
<dbReference type="GO" id="GO:0005634">
    <property type="term" value="C:nucleus"/>
    <property type="evidence" value="ECO:0007669"/>
    <property type="project" value="TreeGrafter"/>
</dbReference>
<dbReference type="Gene3D" id="2.40.50.140">
    <property type="entry name" value="Nucleic acid-binding proteins"/>
    <property type="match status" value="1"/>
</dbReference>
<comment type="caution">
    <text evidence="2">The sequence shown here is derived from an EMBL/GenBank/DDBJ whole genome shotgun (WGS) entry which is preliminary data.</text>
</comment>
<proteinExistence type="predicted"/>
<dbReference type="GO" id="GO:0000727">
    <property type="term" value="P:double-strand break repair via break-induced replication"/>
    <property type="evidence" value="ECO:0007669"/>
    <property type="project" value="TreeGrafter"/>
</dbReference>